<dbReference type="PIRSF" id="PIRSF002786">
    <property type="entry name" value="XcpX"/>
    <property type="match status" value="1"/>
</dbReference>
<dbReference type="SUPFAM" id="SSF54523">
    <property type="entry name" value="Pili subunits"/>
    <property type="match status" value="1"/>
</dbReference>
<evidence type="ECO:0000256" key="7">
    <source>
        <dbReference type="ARBA" id="ARBA00022927"/>
    </source>
</evidence>
<dbReference type="Pfam" id="PF03934">
    <property type="entry name" value="T2SSK"/>
    <property type="match status" value="1"/>
</dbReference>
<keyword evidence="7" id="KW-0653">Protein transport</keyword>
<protein>
    <recommendedName>
        <fullName evidence="10">Type II secretion system protein K</fullName>
    </recommendedName>
</protein>
<dbReference type="Gene3D" id="3.30.1300.30">
    <property type="entry name" value="GSPII I/J protein-like"/>
    <property type="match status" value="1"/>
</dbReference>
<keyword evidence="5 10" id="KW-0997">Cell inner membrane</keyword>
<dbReference type="InterPro" id="IPR005628">
    <property type="entry name" value="GspK"/>
</dbReference>
<dbReference type="NCBIfam" id="NF037980">
    <property type="entry name" value="T2SS_GspK"/>
    <property type="match status" value="1"/>
</dbReference>
<dbReference type="AlphaFoldDB" id="B1Y325"/>
<evidence type="ECO:0000256" key="3">
    <source>
        <dbReference type="ARBA" id="ARBA00022448"/>
    </source>
</evidence>
<dbReference type="InterPro" id="IPR038072">
    <property type="entry name" value="GspK_central_sf"/>
</dbReference>
<dbReference type="STRING" id="395495.Lcho_3423"/>
<keyword evidence="8" id="KW-1133">Transmembrane helix</keyword>
<dbReference type="GO" id="GO:0005886">
    <property type="term" value="C:plasma membrane"/>
    <property type="evidence" value="ECO:0007669"/>
    <property type="project" value="UniProtKB-SubCell"/>
</dbReference>
<evidence type="ECO:0000256" key="1">
    <source>
        <dbReference type="ARBA" id="ARBA00004533"/>
    </source>
</evidence>
<dbReference type="InterPro" id="IPR049031">
    <property type="entry name" value="T2SSK_SAM-like_1st"/>
</dbReference>
<evidence type="ECO:0000256" key="10">
    <source>
        <dbReference type="PIRNR" id="PIRNR002786"/>
    </source>
</evidence>
<comment type="subcellular location">
    <subcellularLocation>
        <location evidence="1 10">Cell inner membrane</location>
    </subcellularLocation>
</comment>
<dbReference type="SUPFAM" id="SSF158544">
    <property type="entry name" value="GspK insert domain-like"/>
    <property type="match status" value="1"/>
</dbReference>
<comment type="similarity">
    <text evidence="2 10">Belongs to the GSP K family.</text>
</comment>
<evidence type="ECO:0000256" key="9">
    <source>
        <dbReference type="ARBA" id="ARBA00023136"/>
    </source>
</evidence>
<dbReference type="Proteomes" id="UP000001693">
    <property type="component" value="Chromosome"/>
</dbReference>
<keyword evidence="14" id="KW-1185">Reference proteome</keyword>
<keyword evidence="3 10" id="KW-0813">Transport</keyword>
<dbReference type="eggNOG" id="COG3156">
    <property type="taxonomic scope" value="Bacteria"/>
</dbReference>
<keyword evidence="4 10" id="KW-1003">Cell membrane</keyword>
<evidence type="ECO:0000256" key="2">
    <source>
        <dbReference type="ARBA" id="ARBA00007246"/>
    </source>
</evidence>
<sequence precursor="true">MHRQRGAALLTAMIIVTLIATLASGMVWQQWRAVQVEVAERGQVQAQWILNGALDWARLILREDGRTSNVDHLGEPWAVPLAESRLSTFLAADRNASTDDAPDAFLSGTIRDAQARYNLRNLVRDGKVQPVELQTLQRLCALVGVSDSVAVQIGEALRLASPGNSADVGADTGDTGRSGGIPVLPASIDDLGWLGLDAISVRRLQPFVTWLPGITPVNLNTAPKEVIAAVVSSIDLASAERLVQSRLRNHLRQVEDARPLLGPGAGLDSARMSVNTRYFEVDGSMRLEQMLVAQRSLIERTPQTREVRVLRSVRIRPTATVGTSLQQ</sequence>
<dbReference type="Pfam" id="PF21687">
    <property type="entry name" value="T2SSK_1st"/>
    <property type="match status" value="1"/>
</dbReference>
<evidence type="ECO:0000256" key="6">
    <source>
        <dbReference type="ARBA" id="ARBA00022692"/>
    </source>
</evidence>
<evidence type="ECO:0000313" key="13">
    <source>
        <dbReference type="EMBL" id="ACB35681.1"/>
    </source>
</evidence>
<dbReference type="RefSeq" id="WP_012348428.1">
    <property type="nucleotide sequence ID" value="NC_010524.1"/>
</dbReference>
<evidence type="ECO:0000256" key="8">
    <source>
        <dbReference type="ARBA" id="ARBA00022989"/>
    </source>
</evidence>
<organism evidence="13 14">
    <name type="scientific">Leptothrix cholodnii (strain ATCC 51168 / LMG 8142 / SP-6)</name>
    <name type="common">Leptothrix discophora (strain SP-6)</name>
    <dbReference type="NCBI Taxonomy" id="395495"/>
    <lineage>
        <taxon>Bacteria</taxon>
        <taxon>Pseudomonadati</taxon>
        <taxon>Pseudomonadota</taxon>
        <taxon>Betaproteobacteria</taxon>
        <taxon>Burkholderiales</taxon>
        <taxon>Sphaerotilaceae</taxon>
        <taxon>Leptothrix</taxon>
    </lineage>
</organism>
<evidence type="ECO:0000313" key="14">
    <source>
        <dbReference type="Proteomes" id="UP000001693"/>
    </source>
</evidence>
<dbReference type="PANTHER" id="PTHR38831:SF1">
    <property type="entry name" value="TYPE II SECRETION SYSTEM PROTEIN K-RELATED"/>
    <property type="match status" value="1"/>
</dbReference>
<keyword evidence="9 10" id="KW-0472">Membrane</keyword>
<gene>
    <name evidence="13" type="ordered locus">Lcho_3423</name>
</gene>
<evidence type="ECO:0000256" key="5">
    <source>
        <dbReference type="ARBA" id="ARBA00022519"/>
    </source>
</evidence>
<keyword evidence="6" id="KW-0812">Transmembrane</keyword>
<dbReference type="GO" id="GO:0009306">
    <property type="term" value="P:protein secretion"/>
    <property type="evidence" value="ECO:0007669"/>
    <property type="project" value="InterPro"/>
</dbReference>
<accession>B1Y325</accession>
<evidence type="ECO:0000259" key="11">
    <source>
        <dbReference type="Pfam" id="PF03934"/>
    </source>
</evidence>
<feature type="domain" description="T2SS protein K second SAM-like" evidence="11">
    <location>
        <begin position="217"/>
        <end position="261"/>
    </location>
</feature>
<dbReference type="EMBL" id="CP001013">
    <property type="protein sequence ID" value="ACB35681.1"/>
    <property type="molecule type" value="Genomic_DNA"/>
</dbReference>
<dbReference type="InterPro" id="IPR045584">
    <property type="entry name" value="Pilin-like"/>
</dbReference>
<dbReference type="InterPro" id="IPR049179">
    <property type="entry name" value="T2SSK_SAM-like_2nd"/>
</dbReference>
<dbReference type="PANTHER" id="PTHR38831">
    <property type="entry name" value="TYPE II SECRETION SYSTEM PROTEIN K"/>
    <property type="match status" value="1"/>
</dbReference>
<dbReference type="KEGG" id="lch:Lcho_3423"/>
<feature type="domain" description="T2SS protein K first SAM-like" evidence="12">
    <location>
        <begin position="115"/>
        <end position="212"/>
    </location>
</feature>
<evidence type="ECO:0000259" key="12">
    <source>
        <dbReference type="Pfam" id="PF21687"/>
    </source>
</evidence>
<reference evidence="13 14" key="1">
    <citation type="submission" date="2008-03" db="EMBL/GenBank/DDBJ databases">
        <title>Complete sequence of Leptothrix cholodnii SP-6.</title>
        <authorList>
            <consortium name="US DOE Joint Genome Institute"/>
            <person name="Copeland A."/>
            <person name="Lucas S."/>
            <person name="Lapidus A."/>
            <person name="Glavina del Rio T."/>
            <person name="Dalin E."/>
            <person name="Tice H."/>
            <person name="Bruce D."/>
            <person name="Goodwin L."/>
            <person name="Pitluck S."/>
            <person name="Chertkov O."/>
            <person name="Brettin T."/>
            <person name="Detter J.C."/>
            <person name="Han C."/>
            <person name="Kuske C.R."/>
            <person name="Schmutz J."/>
            <person name="Larimer F."/>
            <person name="Land M."/>
            <person name="Hauser L."/>
            <person name="Kyrpides N."/>
            <person name="Lykidis A."/>
            <person name="Emerson D."/>
            <person name="Richardson P."/>
        </authorList>
    </citation>
    <scope>NUCLEOTIDE SEQUENCE [LARGE SCALE GENOMIC DNA]</scope>
    <source>
        <strain evidence="14">ATCC 51168 / LMG 8142 / SP-6</strain>
    </source>
</reference>
<evidence type="ECO:0000256" key="4">
    <source>
        <dbReference type="ARBA" id="ARBA00022475"/>
    </source>
</evidence>
<dbReference type="HOGENOM" id="CLU_057294_1_1_4"/>
<proteinExistence type="inferred from homology"/>
<name>B1Y325_LEPCP</name>